<keyword evidence="1" id="KW-1133">Transmembrane helix</keyword>
<evidence type="ECO:0000313" key="4">
    <source>
        <dbReference type="Proteomes" id="UP000823486"/>
    </source>
</evidence>
<dbReference type="RefSeq" id="WP_204544037.1">
    <property type="nucleotide sequence ID" value="NZ_JAFBFI010000012.1"/>
</dbReference>
<dbReference type="PANTHER" id="PTHR43031">
    <property type="entry name" value="FAD-DEPENDENT OXIDOREDUCTASE"/>
    <property type="match status" value="1"/>
</dbReference>
<feature type="transmembrane region" description="Helical" evidence="1">
    <location>
        <begin position="6"/>
        <end position="25"/>
    </location>
</feature>
<dbReference type="InterPro" id="IPR036873">
    <property type="entry name" value="Rhodanese-like_dom_sf"/>
</dbReference>
<dbReference type="Proteomes" id="UP000823486">
    <property type="component" value="Unassembled WGS sequence"/>
</dbReference>
<organism evidence="3 4">
    <name type="scientific">Peribacillus deserti</name>
    <dbReference type="NCBI Taxonomy" id="673318"/>
    <lineage>
        <taxon>Bacteria</taxon>
        <taxon>Bacillati</taxon>
        <taxon>Bacillota</taxon>
        <taxon>Bacilli</taxon>
        <taxon>Bacillales</taxon>
        <taxon>Bacillaceae</taxon>
        <taxon>Peribacillus</taxon>
    </lineage>
</organism>
<sequence length="123" mass="14064">MIVIGTLLNIVLIAFIIWFLLQRILPVSGVKNMNMSELKKKLHQNDIQFIDVRTPAEFKANHIKGFKNIPLGELHKRSQELSKQKEVYVICQSGIRSSRASKLLKKIGFEHITNITGGMNAWH</sequence>
<gene>
    <name evidence="3" type="ORF">JOC77_002775</name>
</gene>
<reference evidence="3 4" key="1">
    <citation type="submission" date="2021-01" db="EMBL/GenBank/DDBJ databases">
        <title>Genomic Encyclopedia of Type Strains, Phase IV (KMG-IV): sequencing the most valuable type-strain genomes for metagenomic binning, comparative biology and taxonomic classification.</title>
        <authorList>
            <person name="Goeker M."/>
        </authorList>
    </citation>
    <scope>NUCLEOTIDE SEQUENCE [LARGE SCALE GENOMIC DNA]</scope>
    <source>
        <strain evidence="3 4">DSM 105482</strain>
    </source>
</reference>
<keyword evidence="4" id="KW-1185">Reference proteome</keyword>
<evidence type="ECO:0000259" key="2">
    <source>
        <dbReference type="PROSITE" id="PS50206"/>
    </source>
</evidence>
<dbReference type="PROSITE" id="PS50206">
    <property type="entry name" value="RHODANESE_3"/>
    <property type="match status" value="1"/>
</dbReference>
<keyword evidence="1" id="KW-0812">Transmembrane</keyword>
<proteinExistence type="predicted"/>
<dbReference type="InterPro" id="IPR050229">
    <property type="entry name" value="GlpE_sulfurtransferase"/>
</dbReference>
<dbReference type="Pfam" id="PF00581">
    <property type="entry name" value="Rhodanese"/>
    <property type="match status" value="1"/>
</dbReference>
<dbReference type="CDD" id="cd00158">
    <property type="entry name" value="RHOD"/>
    <property type="match status" value="1"/>
</dbReference>
<dbReference type="EMBL" id="JAFBFI010000012">
    <property type="protein sequence ID" value="MBM7693335.1"/>
    <property type="molecule type" value="Genomic_DNA"/>
</dbReference>
<dbReference type="PANTHER" id="PTHR43031:SF17">
    <property type="entry name" value="SULFURTRANSFERASE YTWF-RELATED"/>
    <property type="match status" value="1"/>
</dbReference>
<evidence type="ECO:0000256" key="1">
    <source>
        <dbReference type="SAM" id="Phobius"/>
    </source>
</evidence>
<comment type="caution">
    <text evidence="3">The sequence shown here is derived from an EMBL/GenBank/DDBJ whole genome shotgun (WGS) entry which is preliminary data.</text>
</comment>
<dbReference type="Gene3D" id="3.40.250.10">
    <property type="entry name" value="Rhodanese-like domain"/>
    <property type="match status" value="1"/>
</dbReference>
<dbReference type="InterPro" id="IPR001763">
    <property type="entry name" value="Rhodanese-like_dom"/>
</dbReference>
<evidence type="ECO:0000313" key="3">
    <source>
        <dbReference type="EMBL" id="MBM7693335.1"/>
    </source>
</evidence>
<dbReference type="SUPFAM" id="SSF52821">
    <property type="entry name" value="Rhodanese/Cell cycle control phosphatase"/>
    <property type="match status" value="1"/>
</dbReference>
<dbReference type="SMART" id="SM00450">
    <property type="entry name" value="RHOD"/>
    <property type="match status" value="1"/>
</dbReference>
<feature type="domain" description="Rhodanese" evidence="2">
    <location>
        <begin position="43"/>
        <end position="123"/>
    </location>
</feature>
<name>A0ABS2QJJ5_9BACI</name>
<accession>A0ABS2QJJ5</accession>
<protein>
    <submittedName>
        <fullName evidence="3">Rhodanese-related sulfurtransferase</fullName>
    </submittedName>
</protein>
<keyword evidence="1" id="KW-0472">Membrane</keyword>